<dbReference type="InterPro" id="IPR036047">
    <property type="entry name" value="F-box-like_dom_sf"/>
</dbReference>
<dbReference type="PANTHER" id="PTHR38926">
    <property type="entry name" value="F-BOX DOMAIN CONTAINING PROTEIN, EXPRESSED"/>
    <property type="match status" value="1"/>
</dbReference>
<gene>
    <name evidence="3" type="ORF">URODEC1_LOCUS68689</name>
</gene>
<dbReference type="AlphaFoldDB" id="A0ABC9BUF3"/>
<feature type="region of interest" description="Disordered" evidence="1">
    <location>
        <begin position="1"/>
        <end position="30"/>
    </location>
</feature>
<reference evidence="3" key="1">
    <citation type="submission" date="2024-10" db="EMBL/GenBank/DDBJ databases">
        <authorList>
            <person name="Ryan C."/>
        </authorList>
    </citation>
    <scope>NUCLEOTIDE SEQUENCE [LARGE SCALE GENOMIC DNA]</scope>
</reference>
<dbReference type="Pfam" id="PF12937">
    <property type="entry name" value="F-box-like"/>
    <property type="match status" value="1"/>
</dbReference>
<evidence type="ECO:0000313" key="3">
    <source>
        <dbReference type="EMBL" id="CAL5007833.1"/>
    </source>
</evidence>
<dbReference type="PROSITE" id="PS50181">
    <property type="entry name" value="FBOX"/>
    <property type="match status" value="1"/>
</dbReference>
<keyword evidence="4" id="KW-1185">Reference proteome</keyword>
<dbReference type="Gene3D" id="1.20.1280.50">
    <property type="match status" value="1"/>
</dbReference>
<feature type="domain" description="F-box" evidence="2">
    <location>
        <begin position="30"/>
        <end position="78"/>
    </location>
</feature>
<dbReference type="Gene3D" id="3.80.10.10">
    <property type="entry name" value="Ribonuclease Inhibitor"/>
    <property type="match status" value="1"/>
</dbReference>
<dbReference type="InterPro" id="IPR032675">
    <property type="entry name" value="LRR_dom_sf"/>
</dbReference>
<evidence type="ECO:0000256" key="1">
    <source>
        <dbReference type="SAM" id="MobiDB-lite"/>
    </source>
</evidence>
<dbReference type="InterPro" id="IPR001810">
    <property type="entry name" value="F-box_dom"/>
</dbReference>
<sequence length="255" mass="28194">MLSTGGQHRRRAKPPLPSPPDDPPAGDGETREWAALPRDILLDVFLRLGPRDVMRSAELGCAPWGHAAVDEPALWRRVDMATVRLWSPGWREMVRAAVGRSAGQAPCLKSLHLLDVSASSEALNKAIKALAFLEHLEISPSYFSTMKFESVCQACPGLKTLRLRLHMPFGYGSDKLEVPMMWKLCSLQLLDCEITADGLKNILDSCPLLESLHITGSLIGSEMDEEVRAKCARVRNLTLPDYDPGEDYDQPDYSG</sequence>
<accession>A0ABC9BUF3</accession>
<name>A0ABC9BUF3_9POAL</name>
<dbReference type="PANTHER" id="PTHR38926:SF74">
    <property type="entry name" value="OS08G0193600 PROTEIN"/>
    <property type="match status" value="1"/>
</dbReference>
<protein>
    <recommendedName>
        <fullName evidence="2">F-box domain-containing protein</fullName>
    </recommendedName>
</protein>
<evidence type="ECO:0000259" key="2">
    <source>
        <dbReference type="PROSITE" id="PS50181"/>
    </source>
</evidence>
<dbReference type="EMBL" id="OZ075137">
    <property type="protein sequence ID" value="CAL5007833.1"/>
    <property type="molecule type" value="Genomic_DNA"/>
</dbReference>
<organism evidence="3 4">
    <name type="scientific">Urochloa decumbens</name>
    <dbReference type="NCBI Taxonomy" id="240449"/>
    <lineage>
        <taxon>Eukaryota</taxon>
        <taxon>Viridiplantae</taxon>
        <taxon>Streptophyta</taxon>
        <taxon>Embryophyta</taxon>
        <taxon>Tracheophyta</taxon>
        <taxon>Spermatophyta</taxon>
        <taxon>Magnoliopsida</taxon>
        <taxon>Liliopsida</taxon>
        <taxon>Poales</taxon>
        <taxon>Poaceae</taxon>
        <taxon>PACMAD clade</taxon>
        <taxon>Panicoideae</taxon>
        <taxon>Panicodae</taxon>
        <taxon>Paniceae</taxon>
        <taxon>Melinidinae</taxon>
        <taxon>Urochloa</taxon>
    </lineage>
</organism>
<dbReference type="Proteomes" id="UP001497457">
    <property type="component" value="Chromosome 27b"/>
</dbReference>
<proteinExistence type="predicted"/>
<feature type="compositionally biased region" description="Pro residues" evidence="1">
    <location>
        <begin position="14"/>
        <end position="23"/>
    </location>
</feature>
<dbReference type="SUPFAM" id="SSF81383">
    <property type="entry name" value="F-box domain"/>
    <property type="match status" value="1"/>
</dbReference>
<dbReference type="SUPFAM" id="SSF52047">
    <property type="entry name" value="RNI-like"/>
    <property type="match status" value="1"/>
</dbReference>
<evidence type="ECO:0000313" key="4">
    <source>
        <dbReference type="Proteomes" id="UP001497457"/>
    </source>
</evidence>